<feature type="transmembrane region" description="Helical" evidence="9">
    <location>
        <begin position="12"/>
        <end position="30"/>
    </location>
</feature>
<evidence type="ECO:0000256" key="3">
    <source>
        <dbReference type="ARBA" id="ARBA00017059"/>
    </source>
</evidence>
<evidence type="ECO:0000256" key="1">
    <source>
        <dbReference type="ARBA" id="ARBA00004477"/>
    </source>
</evidence>
<dbReference type="GO" id="GO:0045047">
    <property type="term" value="P:protein targeting to ER"/>
    <property type="evidence" value="ECO:0007669"/>
    <property type="project" value="TreeGrafter"/>
</dbReference>
<evidence type="ECO:0000313" key="11">
    <source>
        <dbReference type="Proteomes" id="UP000054144"/>
    </source>
</evidence>
<evidence type="ECO:0000256" key="4">
    <source>
        <dbReference type="ARBA" id="ARBA00022692"/>
    </source>
</evidence>
<dbReference type="OrthoDB" id="263893at2759"/>
<evidence type="ECO:0000256" key="5">
    <source>
        <dbReference type="ARBA" id="ARBA00022824"/>
    </source>
</evidence>
<evidence type="ECO:0000313" key="10">
    <source>
        <dbReference type="EMBL" id="KIY44660.1"/>
    </source>
</evidence>
<keyword evidence="11" id="KW-1185">Reference proteome</keyword>
<keyword evidence="7 9" id="KW-0472">Membrane</keyword>
<proteinExistence type="inferred from homology"/>
<dbReference type="PANTHER" id="PTHR13202:SF0">
    <property type="entry name" value="SIGNAL PEPTIDASE COMPLEX SUBUNIT 1"/>
    <property type="match status" value="1"/>
</dbReference>
<keyword evidence="6 9" id="KW-1133">Transmembrane helix</keyword>
<evidence type="ECO:0000256" key="8">
    <source>
        <dbReference type="ARBA" id="ARBA00045204"/>
    </source>
</evidence>
<dbReference type="GO" id="GO:0005787">
    <property type="term" value="C:signal peptidase complex"/>
    <property type="evidence" value="ECO:0007669"/>
    <property type="project" value="InterPro"/>
</dbReference>
<reference evidence="10 11" key="1">
    <citation type="journal article" date="2015" name="Fungal Genet. Biol.">
        <title>Evolution of novel wood decay mechanisms in Agaricales revealed by the genome sequences of Fistulina hepatica and Cylindrobasidium torrendii.</title>
        <authorList>
            <person name="Floudas D."/>
            <person name="Held B.W."/>
            <person name="Riley R."/>
            <person name="Nagy L.G."/>
            <person name="Koehler G."/>
            <person name="Ransdell A.S."/>
            <person name="Younus H."/>
            <person name="Chow J."/>
            <person name="Chiniquy J."/>
            <person name="Lipzen A."/>
            <person name="Tritt A."/>
            <person name="Sun H."/>
            <person name="Haridas S."/>
            <person name="LaButti K."/>
            <person name="Ohm R.A."/>
            <person name="Kues U."/>
            <person name="Blanchette R.A."/>
            <person name="Grigoriev I.V."/>
            <person name="Minto R.E."/>
            <person name="Hibbett D.S."/>
        </authorList>
    </citation>
    <scope>NUCLEOTIDE SEQUENCE [LARGE SCALE GENOMIC DNA]</scope>
    <source>
        <strain evidence="10 11">ATCC 64428</strain>
    </source>
</reference>
<feature type="transmembrane region" description="Helical" evidence="9">
    <location>
        <begin position="37"/>
        <end position="55"/>
    </location>
</feature>
<dbReference type="EMBL" id="KN882067">
    <property type="protein sequence ID" value="KIY44660.1"/>
    <property type="molecule type" value="Genomic_DNA"/>
</dbReference>
<accession>A0A0D7A1N9</accession>
<dbReference type="GO" id="GO:0006465">
    <property type="term" value="P:signal peptide processing"/>
    <property type="evidence" value="ECO:0007669"/>
    <property type="project" value="InterPro"/>
</dbReference>
<evidence type="ECO:0000256" key="6">
    <source>
        <dbReference type="ARBA" id="ARBA00022989"/>
    </source>
</evidence>
<dbReference type="PANTHER" id="PTHR13202">
    <property type="entry name" value="MICROSOMAL SIGNAL PEPTIDASE 12 KDA SUBUNIT"/>
    <property type="match status" value="1"/>
</dbReference>
<comment type="function">
    <text evidence="8">Component of the signal peptidase complex (SPC) which catalyzes the cleavage of N-terminal signal sequences from nascent proteins as they are translocated into the lumen of the endoplasmic reticulum. Dispensable for SPC enzymatic activity.</text>
</comment>
<protein>
    <recommendedName>
        <fullName evidence="3">Signal peptidase complex subunit 1</fullName>
    </recommendedName>
</protein>
<comment type="similarity">
    <text evidence="2">Belongs to the SPCS1 family.</text>
</comment>
<feature type="non-terminal residue" evidence="10">
    <location>
        <position position="1"/>
    </location>
</feature>
<feature type="non-terminal residue" evidence="10">
    <location>
        <position position="74"/>
    </location>
</feature>
<dbReference type="InterPro" id="IPR009542">
    <property type="entry name" value="Spc1/SPCS1"/>
</dbReference>
<gene>
    <name evidence="10" type="ORF">FISHEDRAFT_13034</name>
</gene>
<name>A0A0D7A1N9_9AGAR</name>
<keyword evidence="5" id="KW-0256">Endoplasmic reticulum</keyword>
<evidence type="ECO:0000256" key="7">
    <source>
        <dbReference type="ARBA" id="ARBA00023136"/>
    </source>
</evidence>
<comment type="subcellular location">
    <subcellularLocation>
        <location evidence="1">Endoplasmic reticulum membrane</location>
        <topology evidence="1">Multi-pass membrane protein</topology>
    </subcellularLocation>
</comment>
<keyword evidence="4 9" id="KW-0812">Transmembrane</keyword>
<evidence type="ECO:0000256" key="2">
    <source>
        <dbReference type="ARBA" id="ARBA00005245"/>
    </source>
</evidence>
<dbReference type="Proteomes" id="UP000054144">
    <property type="component" value="Unassembled WGS sequence"/>
</dbReference>
<evidence type="ECO:0000256" key="9">
    <source>
        <dbReference type="SAM" id="Phobius"/>
    </source>
</evidence>
<dbReference type="Pfam" id="PF06645">
    <property type="entry name" value="SPC12"/>
    <property type="match status" value="1"/>
</dbReference>
<sequence>DFEGQKLSDLLSRTILMVGTILSFIVGFALQSLGVTFGGMAASAFIVVVTVLPPWPMYNQHAVHWLPVLDTTDS</sequence>
<dbReference type="AlphaFoldDB" id="A0A0D7A1N9"/>
<organism evidence="10 11">
    <name type="scientific">Fistulina hepatica ATCC 64428</name>
    <dbReference type="NCBI Taxonomy" id="1128425"/>
    <lineage>
        <taxon>Eukaryota</taxon>
        <taxon>Fungi</taxon>
        <taxon>Dikarya</taxon>
        <taxon>Basidiomycota</taxon>
        <taxon>Agaricomycotina</taxon>
        <taxon>Agaricomycetes</taxon>
        <taxon>Agaricomycetidae</taxon>
        <taxon>Agaricales</taxon>
        <taxon>Fistulinaceae</taxon>
        <taxon>Fistulina</taxon>
    </lineage>
</organism>